<keyword evidence="2" id="KW-1185">Reference proteome</keyword>
<name>A0AAD7AK41_9AGAR</name>
<organism evidence="1 2">
    <name type="scientific">Mycena albidolilacea</name>
    <dbReference type="NCBI Taxonomy" id="1033008"/>
    <lineage>
        <taxon>Eukaryota</taxon>
        <taxon>Fungi</taxon>
        <taxon>Dikarya</taxon>
        <taxon>Basidiomycota</taxon>
        <taxon>Agaricomycotina</taxon>
        <taxon>Agaricomycetes</taxon>
        <taxon>Agaricomycetidae</taxon>
        <taxon>Agaricales</taxon>
        <taxon>Marasmiineae</taxon>
        <taxon>Mycenaceae</taxon>
        <taxon>Mycena</taxon>
    </lineage>
</organism>
<comment type="caution">
    <text evidence="1">The sequence shown here is derived from an EMBL/GenBank/DDBJ whole genome shotgun (WGS) entry which is preliminary data.</text>
</comment>
<reference evidence="1" key="1">
    <citation type="submission" date="2023-03" db="EMBL/GenBank/DDBJ databases">
        <title>Massive genome expansion in bonnet fungi (Mycena s.s.) driven by repeated elements and novel gene families across ecological guilds.</title>
        <authorList>
            <consortium name="Lawrence Berkeley National Laboratory"/>
            <person name="Harder C.B."/>
            <person name="Miyauchi S."/>
            <person name="Viragh M."/>
            <person name="Kuo A."/>
            <person name="Thoen E."/>
            <person name="Andreopoulos B."/>
            <person name="Lu D."/>
            <person name="Skrede I."/>
            <person name="Drula E."/>
            <person name="Henrissat B."/>
            <person name="Morin E."/>
            <person name="Kohler A."/>
            <person name="Barry K."/>
            <person name="LaButti K."/>
            <person name="Morin E."/>
            <person name="Salamov A."/>
            <person name="Lipzen A."/>
            <person name="Mereny Z."/>
            <person name="Hegedus B."/>
            <person name="Baldrian P."/>
            <person name="Stursova M."/>
            <person name="Weitz H."/>
            <person name="Taylor A."/>
            <person name="Grigoriev I.V."/>
            <person name="Nagy L.G."/>
            <person name="Martin F."/>
            <person name="Kauserud H."/>
        </authorList>
    </citation>
    <scope>NUCLEOTIDE SEQUENCE</scope>
    <source>
        <strain evidence="1">CBHHK002</strain>
    </source>
</reference>
<protein>
    <submittedName>
        <fullName evidence="1">Uncharacterized protein</fullName>
    </submittedName>
</protein>
<dbReference type="Proteomes" id="UP001218218">
    <property type="component" value="Unassembled WGS sequence"/>
</dbReference>
<proteinExistence type="predicted"/>
<sequence length="139" mass="15673">MFSGKWRHHAATSNWWPAGSHRGIHKHSLKALYTPTYSITLVFKCDNRQPRRPSTFFLTVFLVVCRLVQLKNIVKTIGELRIYDIGDCGWPSPRTGGGMGAQCIWHTEGTYRTTGVNGQITGMGSQTSAYPSRYQIRVV</sequence>
<dbReference type="EMBL" id="JARIHO010000005">
    <property type="protein sequence ID" value="KAJ7361054.1"/>
    <property type="molecule type" value="Genomic_DNA"/>
</dbReference>
<evidence type="ECO:0000313" key="1">
    <source>
        <dbReference type="EMBL" id="KAJ7361054.1"/>
    </source>
</evidence>
<accession>A0AAD7AK41</accession>
<dbReference type="AlphaFoldDB" id="A0AAD7AK41"/>
<gene>
    <name evidence="1" type="ORF">DFH08DRAFT_800449</name>
</gene>
<evidence type="ECO:0000313" key="2">
    <source>
        <dbReference type="Proteomes" id="UP001218218"/>
    </source>
</evidence>